<protein>
    <submittedName>
        <fullName evidence="3">Uncharacterized protein</fullName>
    </submittedName>
</protein>
<feature type="transmembrane region" description="Helical" evidence="2">
    <location>
        <begin position="50"/>
        <end position="70"/>
    </location>
</feature>
<keyword evidence="2" id="KW-1133">Transmembrane helix</keyword>
<dbReference type="EMBL" id="JARFYM010000016">
    <property type="protein sequence ID" value="MDL2401103.1"/>
    <property type="molecule type" value="Genomic_DNA"/>
</dbReference>
<name>A0ABT7JZ91_9HYPH</name>
<evidence type="ECO:0000256" key="2">
    <source>
        <dbReference type="SAM" id="Phobius"/>
    </source>
</evidence>
<feature type="compositionally biased region" description="Polar residues" evidence="1">
    <location>
        <begin position="337"/>
        <end position="346"/>
    </location>
</feature>
<comment type="caution">
    <text evidence="3">The sequence shown here is derived from an EMBL/GenBank/DDBJ whole genome shotgun (WGS) entry which is preliminary data.</text>
</comment>
<feature type="region of interest" description="Disordered" evidence="1">
    <location>
        <begin position="326"/>
        <end position="346"/>
    </location>
</feature>
<keyword evidence="4" id="KW-1185">Reference proteome</keyword>
<feature type="transmembrane region" description="Helical" evidence="2">
    <location>
        <begin position="23"/>
        <end position="43"/>
    </location>
</feature>
<keyword evidence="2" id="KW-0472">Membrane</keyword>
<keyword evidence="2" id="KW-0812">Transmembrane</keyword>
<sequence>MANDGKSWTKCTTPDNVISVNQYISAAITSGIYAAIMVLVVIASGEPWCLLIALVVTEIVWILAYCDWWLNYRLVCLGDQSPISVVGMVISIEPPSEKTWPGSLDSDYSLNLLLPHNPIGVSQAVAAASVPFGRLMAENVATSSHSLLFTGNQAVDKTTGTKSEALHVELEGASIHDLQTVNILALLAALTALALCMSGVGAVVAYILALLAFLASLLGAAFSSSDTASPGDAGLPSVETNNATGTGATILGVTGRWVYDAGHIHDSYHEGHNELHPVVQAQILAGPWDGDWPTNIDDIIRVYQDGYAESQNALTKEHQARPDSRWSIHPYIDGCTDTASAPSSPR</sequence>
<evidence type="ECO:0000313" key="3">
    <source>
        <dbReference type="EMBL" id="MDL2401103.1"/>
    </source>
</evidence>
<dbReference type="Proteomes" id="UP001172645">
    <property type="component" value="Unassembled WGS sequence"/>
</dbReference>
<organism evidence="3 4">
    <name type="scientific">Rhizobium mayense</name>
    <dbReference type="NCBI Taxonomy" id="1312184"/>
    <lineage>
        <taxon>Bacteria</taxon>
        <taxon>Pseudomonadati</taxon>
        <taxon>Pseudomonadota</taxon>
        <taxon>Alphaproteobacteria</taxon>
        <taxon>Hyphomicrobiales</taxon>
        <taxon>Rhizobiaceae</taxon>
        <taxon>Rhizobium/Agrobacterium group</taxon>
        <taxon>Rhizobium</taxon>
    </lineage>
</organism>
<reference evidence="3" key="1">
    <citation type="submission" date="2023-06" db="EMBL/GenBank/DDBJ databases">
        <title>Phylogenetic Diversity of Rhizobium strains.</title>
        <authorList>
            <person name="Moura F.T."/>
            <person name="Helene L.C.F."/>
            <person name="Hungria M."/>
        </authorList>
    </citation>
    <scope>NUCLEOTIDE SEQUENCE</scope>
    <source>
        <strain evidence="3">CCGE526</strain>
    </source>
</reference>
<proteinExistence type="predicted"/>
<evidence type="ECO:0000256" key="1">
    <source>
        <dbReference type="SAM" id="MobiDB-lite"/>
    </source>
</evidence>
<gene>
    <name evidence="3" type="ORF">PY649_19545</name>
</gene>
<dbReference type="RefSeq" id="WP_285870273.1">
    <property type="nucleotide sequence ID" value="NZ_JARFYM010000016.1"/>
</dbReference>
<accession>A0ABT7JZ91</accession>
<evidence type="ECO:0000313" key="4">
    <source>
        <dbReference type="Proteomes" id="UP001172645"/>
    </source>
</evidence>